<dbReference type="STRING" id="1802274.A3J58_01190"/>
<dbReference type="PROSITE" id="PS00745">
    <property type="entry name" value="RF_PROK_I"/>
    <property type="match status" value="1"/>
</dbReference>
<gene>
    <name evidence="7" type="ORF">A3J58_01190</name>
</gene>
<evidence type="ECO:0000259" key="6">
    <source>
        <dbReference type="PROSITE" id="PS00745"/>
    </source>
</evidence>
<reference evidence="7 8" key="1">
    <citation type="journal article" date="2016" name="Nat. Commun.">
        <title>Thousands of microbial genomes shed light on interconnected biogeochemical processes in an aquifer system.</title>
        <authorList>
            <person name="Anantharaman K."/>
            <person name="Brown C.T."/>
            <person name="Hug L.A."/>
            <person name="Sharon I."/>
            <person name="Castelle C.J."/>
            <person name="Probst A.J."/>
            <person name="Thomas B.C."/>
            <person name="Singh A."/>
            <person name="Wilkins M.J."/>
            <person name="Karaoz U."/>
            <person name="Brodie E.L."/>
            <person name="Williams K.H."/>
            <person name="Hubbard S.S."/>
            <person name="Banfield J.F."/>
        </authorList>
    </citation>
    <scope>NUCLEOTIDE SEQUENCE [LARGE SCALE GENOMIC DNA]</scope>
</reference>
<organism evidence="7 8">
    <name type="scientific">Candidatus Sungbacteria bacterium RIFCSPHIGHO2_02_FULL_52_23</name>
    <dbReference type="NCBI Taxonomy" id="1802274"/>
    <lineage>
        <taxon>Bacteria</taxon>
        <taxon>Candidatus Sungiibacteriota</taxon>
    </lineage>
</organism>
<evidence type="ECO:0000313" key="8">
    <source>
        <dbReference type="Proteomes" id="UP000178510"/>
    </source>
</evidence>
<dbReference type="GO" id="GO:0003747">
    <property type="term" value="F:translation release factor activity"/>
    <property type="evidence" value="ECO:0007669"/>
    <property type="project" value="InterPro"/>
</dbReference>
<dbReference type="FunFam" id="3.30.160.20:FF:000004">
    <property type="entry name" value="Peptide chain release factor 1"/>
    <property type="match status" value="1"/>
</dbReference>
<evidence type="ECO:0000256" key="1">
    <source>
        <dbReference type="ARBA" id="ARBA00002986"/>
    </source>
</evidence>
<evidence type="ECO:0000256" key="3">
    <source>
        <dbReference type="ARBA" id="ARBA00022481"/>
    </source>
</evidence>
<dbReference type="InterPro" id="IPR050057">
    <property type="entry name" value="Prokaryotic/Mito_RF"/>
</dbReference>
<evidence type="ECO:0000313" key="7">
    <source>
        <dbReference type="EMBL" id="OHA04192.1"/>
    </source>
</evidence>
<dbReference type="InterPro" id="IPR005139">
    <property type="entry name" value="PCRF"/>
</dbReference>
<evidence type="ECO:0000256" key="5">
    <source>
        <dbReference type="SAM" id="MobiDB-lite"/>
    </source>
</evidence>
<evidence type="ECO:0000256" key="2">
    <source>
        <dbReference type="ARBA" id="ARBA00010835"/>
    </source>
</evidence>
<dbReference type="InterPro" id="IPR045853">
    <property type="entry name" value="Pep_chain_release_fac_I_sf"/>
</dbReference>
<dbReference type="InterPro" id="IPR000352">
    <property type="entry name" value="Pep_chain_release_fac_I"/>
</dbReference>
<comment type="function">
    <text evidence="1">Peptide chain release factor 1 directs the termination of translation in response to the peptide chain termination codons UAG and UAA.</text>
</comment>
<dbReference type="Proteomes" id="UP000178510">
    <property type="component" value="Unassembled WGS sequence"/>
</dbReference>
<proteinExistence type="inferred from homology"/>
<dbReference type="SUPFAM" id="SSF75620">
    <property type="entry name" value="Release factor"/>
    <property type="match status" value="1"/>
</dbReference>
<feature type="region of interest" description="Disordered" evidence="5">
    <location>
        <begin position="36"/>
        <end position="55"/>
    </location>
</feature>
<dbReference type="Pfam" id="PF03462">
    <property type="entry name" value="PCRF"/>
    <property type="match status" value="1"/>
</dbReference>
<dbReference type="FunFam" id="3.30.70.1660:FF:000002">
    <property type="entry name" value="Peptide chain release factor 1"/>
    <property type="match status" value="1"/>
</dbReference>
<dbReference type="GO" id="GO:0005737">
    <property type="term" value="C:cytoplasm"/>
    <property type="evidence" value="ECO:0007669"/>
    <property type="project" value="UniProtKB-ARBA"/>
</dbReference>
<dbReference type="EMBL" id="MHQM01000010">
    <property type="protein sequence ID" value="OHA04192.1"/>
    <property type="molecule type" value="Genomic_DNA"/>
</dbReference>
<protein>
    <recommendedName>
        <fullName evidence="6">Prokaryotic-type class I peptide chain release factors domain-containing protein</fullName>
    </recommendedName>
</protein>
<name>A0A1G2L096_9BACT</name>
<feature type="compositionally biased region" description="Basic and acidic residues" evidence="5">
    <location>
        <begin position="36"/>
        <end position="49"/>
    </location>
</feature>
<sequence>MDDQTSLASQRKEALYKQLSDPAVLADPQKIKELSRELSRLTKSQKDSSDASSPDGVILEIRAGVGGDEASLFAEELFHMYSRFAAQKGWHTALISESRSERGGYKEAVAEIKGAGVYDSLRFESGVHRVQRIPETEKSGRIHTSTASVAVLPIAQETDVEVRPQDIKLEFFRSSGPGGQNVNKVETAVRIYHLPTGLIVTSQDSRSQQKNRETAMTLLRSKLMDARIEADAKKLGAARRAQIGTGDRSEKIRTYNFPQDRITDHRIKESWHHIEAIMQGNLDQIIGTLRAAEEKIKA</sequence>
<dbReference type="PANTHER" id="PTHR43804">
    <property type="entry name" value="LD18447P"/>
    <property type="match status" value="1"/>
</dbReference>
<keyword evidence="4" id="KW-0648">Protein biosynthesis</keyword>
<dbReference type="Gene3D" id="3.30.70.1660">
    <property type="match status" value="2"/>
</dbReference>
<dbReference type="Gene3D" id="3.30.160.20">
    <property type="match status" value="1"/>
</dbReference>
<comment type="caution">
    <text evidence="7">The sequence shown here is derived from an EMBL/GenBank/DDBJ whole genome shotgun (WGS) entry which is preliminary data.</text>
</comment>
<dbReference type="Pfam" id="PF00472">
    <property type="entry name" value="RF-1"/>
    <property type="match status" value="1"/>
</dbReference>
<feature type="domain" description="Prokaryotic-type class I peptide chain release factors" evidence="6">
    <location>
        <begin position="173"/>
        <end position="189"/>
    </location>
</feature>
<accession>A0A1G2L096</accession>
<dbReference type="SMART" id="SM00937">
    <property type="entry name" value="PCRF"/>
    <property type="match status" value="1"/>
</dbReference>
<keyword evidence="3" id="KW-0488">Methylation</keyword>
<dbReference type="PANTHER" id="PTHR43804:SF7">
    <property type="entry name" value="LD18447P"/>
    <property type="match status" value="1"/>
</dbReference>
<evidence type="ECO:0000256" key="4">
    <source>
        <dbReference type="ARBA" id="ARBA00022917"/>
    </source>
</evidence>
<dbReference type="AlphaFoldDB" id="A0A1G2L096"/>
<comment type="similarity">
    <text evidence="2">Belongs to the prokaryotic/mitochondrial release factor family.</text>
</comment>
<dbReference type="Gene3D" id="6.10.140.1950">
    <property type="match status" value="1"/>
</dbReference>